<dbReference type="Proteomes" id="UP000001514">
    <property type="component" value="Unassembled WGS sequence"/>
</dbReference>
<name>D8SW56_SELML</name>
<protein>
    <submittedName>
        <fullName evidence="1">Uncharacterized protein</fullName>
    </submittedName>
</protein>
<reference evidence="1 2" key="1">
    <citation type="journal article" date="2011" name="Science">
        <title>The Selaginella genome identifies genetic changes associated with the evolution of vascular plants.</title>
        <authorList>
            <person name="Banks J.A."/>
            <person name="Nishiyama T."/>
            <person name="Hasebe M."/>
            <person name="Bowman J.L."/>
            <person name="Gribskov M."/>
            <person name="dePamphilis C."/>
            <person name="Albert V.A."/>
            <person name="Aono N."/>
            <person name="Aoyama T."/>
            <person name="Ambrose B.A."/>
            <person name="Ashton N.W."/>
            <person name="Axtell M.J."/>
            <person name="Barker E."/>
            <person name="Barker M.S."/>
            <person name="Bennetzen J.L."/>
            <person name="Bonawitz N.D."/>
            <person name="Chapple C."/>
            <person name="Cheng C."/>
            <person name="Correa L.G."/>
            <person name="Dacre M."/>
            <person name="DeBarry J."/>
            <person name="Dreyer I."/>
            <person name="Elias M."/>
            <person name="Engstrom E.M."/>
            <person name="Estelle M."/>
            <person name="Feng L."/>
            <person name="Finet C."/>
            <person name="Floyd S.K."/>
            <person name="Frommer W.B."/>
            <person name="Fujita T."/>
            <person name="Gramzow L."/>
            <person name="Gutensohn M."/>
            <person name="Harholt J."/>
            <person name="Hattori M."/>
            <person name="Heyl A."/>
            <person name="Hirai T."/>
            <person name="Hiwatashi Y."/>
            <person name="Ishikawa M."/>
            <person name="Iwata M."/>
            <person name="Karol K.G."/>
            <person name="Koehler B."/>
            <person name="Kolukisaoglu U."/>
            <person name="Kubo M."/>
            <person name="Kurata T."/>
            <person name="Lalonde S."/>
            <person name="Li K."/>
            <person name="Li Y."/>
            <person name="Litt A."/>
            <person name="Lyons E."/>
            <person name="Manning G."/>
            <person name="Maruyama T."/>
            <person name="Michael T.P."/>
            <person name="Mikami K."/>
            <person name="Miyazaki S."/>
            <person name="Morinaga S."/>
            <person name="Murata T."/>
            <person name="Mueller-Roeber B."/>
            <person name="Nelson D.R."/>
            <person name="Obara M."/>
            <person name="Oguri Y."/>
            <person name="Olmstead R.G."/>
            <person name="Onodera N."/>
            <person name="Petersen B.L."/>
            <person name="Pils B."/>
            <person name="Prigge M."/>
            <person name="Rensing S.A."/>
            <person name="Riano-Pachon D.M."/>
            <person name="Roberts A.W."/>
            <person name="Sato Y."/>
            <person name="Scheller H.V."/>
            <person name="Schulz B."/>
            <person name="Schulz C."/>
            <person name="Shakirov E.V."/>
            <person name="Shibagaki N."/>
            <person name="Shinohara N."/>
            <person name="Shippen D.E."/>
            <person name="Soerensen I."/>
            <person name="Sotooka R."/>
            <person name="Sugimoto N."/>
            <person name="Sugita M."/>
            <person name="Sumikawa N."/>
            <person name="Tanurdzic M."/>
            <person name="Theissen G."/>
            <person name="Ulvskov P."/>
            <person name="Wakazuki S."/>
            <person name="Weng J.K."/>
            <person name="Willats W.W."/>
            <person name="Wipf D."/>
            <person name="Wolf P.G."/>
            <person name="Yang L."/>
            <person name="Zimmer A.D."/>
            <person name="Zhu Q."/>
            <person name="Mitros T."/>
            <person name="Hellsten U."/>
            <person name="Loque D."/>
            <person name="Otillar R."/>
            <person name="Salamov A."/>
            <person name="Schmutz J."/>
            <person name="Shapiro H."/>
            <person name="Lindquist E."/>
            <person name="Lucas S."/>
            <person name="Rokhsar D."/>
            <person name="Grigoriev I.V."/>
        </authorList>
    </citation>
    <scope>NUCLEOTIDE SEQUENCE [LARGE SCALE GENOMIC DNA]</scope>
</reference>
<dbReference type="KEGG" id="smo:SELMODRAFT_426367"/>
<dbReference type="HOGENOM" id="CLU_1362448_0_0_1"/>
<gene>
    <name evidence="1" type="ORF">SELMODRAFT_426367</name>
</gene>
<evidence type="ECO:0000313" key="2">
    <source>
        <dbReference type="Proteomes" id="UP000001514"/>
    </source>
</evidence>
<keyword evidence="2" id="KW-1185">Reference proteome</keyword>
<organism evidence="2">
    <name type="scientific">Selaginella moellendorffii</name>
    <name type="common">Spikemoss</name>
    <dbReference type="NCBI Taxonomy" id="88036"/>
    <lineage>
        <taxon>Eukaryota</taxon>
        <taxon>Viridiplantae</taxon>
        <taxon>Streptophyta</taxon>
        <taxon>Embryophyta</taxon>
        <taxon>Tracheophyta</taxon>
        <taxon>Lycopodiopsida</taxon>
        <taxon>Selaginellales</taxon>
        <taxon>Selaginellaceae</taxon>
        <taxon>Selaginella</taxon>
    </lineage>
</organism>
<dbReference type="EMBL" id="GL377647">
    <property type="protein sequence ID" value="EFJ11369.1"/>
    <property type="molecule type" value="Genomic_DNA"/>
</dbReference>
<dbReference type="AlphaFoldDB" id="D8SW56"/>
<proteinExistence type="predicted"/>
<dbReference type="Gramene" id="EFJ11369">
    <property type="protein sequence ID" value="EFJ11369"/>
    <property type="gene ID" value="SELMODRAFT_426367"/>
</dbReference>
<accession>D8SW56</accession>
<sequence length="201" mass="21850">MDSGFSLNITSSKLAHSLGLQVSGSTIMVLKTFGNHSDLLAMVKQTLSCSLISSDKPQTRAISSEMDYAWQLHSDGLPANLLDPSSQSTFLRPSMSHMVVISSGHSNVHVPLSTTFDRHSHGFKAPLAGRNNLLKAILKVSSLWILTGMKSLDLAIGMLLVFVVLELDPSHIASGPVTFPYEFRRRAVEQAKHCPSGRKPI</sequence>
<evidence type="ECO:0000313" key="1">
    <source>
        <dbReference type="EMBL" id="EFJ11369.1"/>
    </source>
</evidence>
<dbReference type="InParanoid" id="D8SW56"/>